<accession>A0ABT3RR63</accession>
<evidence type="ECO:0000313" key="2">
    <source>
        <dbReference type="Proteomes" id="UP001209885"/>
    </source>
</evidence>
<evidence type="ECO:0000313" key="1">
    <source>
        <dbReference type="EMBL" id="MCX2744272.1"/>
    </source>
</evidence>
<sequence>MRKHFLIYLVFFVLISFNVKGQKKDYKDISPLVISRQYKIAKPLLSELLKEHPDFPVANLYAGKIYHDIFSGYDFIADSSGFFSYYDSAKYYYQRYKTLGNEKDIRKNDDFYKEFYRRDLRTGEYDIKLSDIIVEIDQSIDKMDDHKREVVDLHRFKMEVEKEYSVLLKKVKGHISTFLDYNEFILLEDSTLIPEFQKLSNLYVENLEKRKLASNKVIILGQEQYANTSADIKTLKIEEIKGVNFPGIFINEKIYYPDLGYFLKTSVSDLDRVLQAKNILYSAFDTEQFNENDINDAQHTLDEFNENGLISSLIKFKVHKNEVSDSFKDEVFDSLSSKEIIPILQEHVVALAESKILLSDVSSRNTDFERSIHLNFIYKEFYGKVEFNKWIKKNLSTIENAIDSLNSEIDNHYFRSRYVVYESDTFPIYSTNDIENKEVMYNYNEGERTISLGFFSTQDSSASRLGIYLLDSDSLLKDYKLKTEFINDSLATEWNIKSFNEKIHYKEGTAFIHVLSIKGDTQKFLKIIYNTDPLLVPIEYMVIRKEEFEEVRKKKVKEKSPEYEVLR</sequence>
<keyword evidence="2" id="KW-1185">Reference proteome</keyword>
<dbReference type="EMBL" id="JAPFQN010000005">
    <property type="protein sequence ID" value="MCX2744272.1"/>
    <property type="molecule type" value="Genomic_DNA"/>
</dbReference>
<gene>
    <name evidence="1" type="ORF">OO013_10365</name>
</gene>
<proteinExistence type="predicted"/>
<protein>
    <submittedName>
        <fullName evidence="1">Uncharacterized protein</fullName>
    </submittedName>
</protein>
<organism evidence="1 2">
    <name type="scientific">Mangrovivirga halotolerans</name>
    <dbReference type="NCBI Taxonomy" id="2993936"/>
    <lineage>
        <taxon>Bacteria</taxon>
        <taxon>Pseudomonadati</taxon>
        <taxon>Bacteroidota</taxon>
        <taxon>Cytophagia</taxon>
        <taxon>Cytophagales</taxon>
        <taxon>Mangrovivirgaceae</taxon>
        <taxon>Mangrovivirga</taxon>
    </lineage>
</organism>
<comment type="caution">
    <text evidence="1">The sequence shown here is derived from an EMBL/GenBank/DDBJ whole genome shotgun (WGS) entry which is preliminary data.</text>
</comment>
<dbReference type="RefSeq" id="WP_266056736.1">
    <property type="nucleotide sequence ID" value="NZ_JAPFQN010000005.1"/>
</dbReference>
<dbReference type="Proteomes" id="UP001209885">
    <property type="component" value="Unassembled WGS sequence"/>
</dbReference>
<name>A0ABT3RR63_9BACT</name>
<reference evidence="1 2" key="1">
    <citation type="submission" date="2022-11" db="EMBL/GenBank/DDBJ databases">
        <title>The characterization of three novel Bacteroidetes species and genomic analysis of their roles in tidal elemental geochemical cycles.</title>
        <authorList>
            <person name="Ma K."/>
        </authorList>
    </citation>
    <scope>NUCLEOTIDE SEQUENCE [LARGE SCALE GENOMIC DNA]</scope>
    <source>
        <strain evidence="1 2">M17</strain>
    </source>
</reference>